<keyword evidence="4" id="KW-1185">Reference proteome</keyword>
<dbReference type="PANTHER" id="PTHR10039:SF16">
    <property type="entry name" value="GPI INOSITOL-DEACYLASE"/>
    <property type="match status" value="1"/>
</dbReference>
<dbReference type="OrthoDB" id="7464126at2759"/>
<dbReference type="AlphaFoldDB" id="A0A4S8L919"/>
<dbReference type="InterPro" id="IPR027417">
    <property type="entry name" value="P-loop_NTPase"/>
</dbReference>
<sequence>MTEGTGLWLVNDGNFEEWKNQGGLFWLQGKAGSGKTFLCTSAIETLQNQSKTGYEGLIASLLTQIGTHSGYNHTDLDSLYKSNQQGHTKVPAHIMKTTIQETLKKCPETQATYIFLDAMDECKNDNPVKSLVLDLLTLQNIRIFVTSRHSSFVSTSWNLSLDSLGRNEDILVHISKVLTSHESFKGLEEEMWAELLKKADGQIRWVDHQLTSLQELGTKRAIQIALKTFSKTVEDIYAYALDKIPEEHRDEAECLLEWILFSYQPLKIENAAEILAIDVGKQEQEVITMRRMCNWHIHQSKSF</sequence>
<name>A0A4S8L919_DENBC</name>
<feature type="domain" description="Nephrocystin 3-like N-terminal" evidence="2">
    <location>
        <begin position="4"/>
        <end position="148"/>
    </location>
</feature>
<reference evidence="3 4" key="1">
    <citation type="journal article" date="2019" name="Nat. Ecol. Evol.">
        <title>Megaphylogeny resolves global patterns of mushroom evolution.</title>
        <authorList>
            <person name="Varga T."/>
            <person name="Krizsan K."/>
            <person name="Foldi C."/>
            <person name="Dima B."/>
            <person name="Sanchez-Garcia M."/>
            <person name="Sanchez-Ramirez S."/>
            <person name="Szollosi G.J."/>
            <person name="Szarkandi J.G."/>
            <person name="Papp V."/>
            <person name="Albert L."/>
            <person name="Andreopoulos W."/>
            <person name="Angelini C."/>
            <person name="Antonin V."/>
            <person name="Barry K.W."/>
            <person name="Bougher N.L."/>
            <person name="Buchanan P."/>
            <person name="Buyck B."/>
            <person name="Bense V."/>
            <person name="Catcheside P."/>
            <person name="Chovatia M."/>
            <person name="Cooper J."/>
            <person name="Damon W."/>
            <person name="Desjardin D."/>
            <person name="Finy P."/>
            <person name="Geml J."/>
            <person name="Haridas S."/>
            <person name="Hughes K."/>
            <person name="Justo A."/>
            <person name="Karasinski D."/>
            <person name="Kautmanova I."/>
            <person name="Kiss B."/>
            <person name="Kocsube S."/>
            <person name="Kotiranta H."/>
            <person name="LaButti K.M."/>
            <person name="Lechner B.E."/>
            <person name="Liimatainen K."/>
            <person name="Lipzen A."/>
            <person name="Lukacs Z."/>
            <person name="Mihaltcheva S."/>
            <person name="Morgado L.N."/>
            <person name="Niskanen T."/>
            <person name="Noordeloos M.E."/>
            <person name="Ohm R.A."/>
            <person name="Ortiz-Santana B."/>
            <person name="Ovrebo C."/>
            <person name="Racz N."/>
            <person name="Riley R."/>
            <person name="Savchenko A."/>
            <person name="Shiryaev A."/>
            <person name="Soop K."/>
            <person name="Spirin V."/>
            <person name="Szebenyi C."/>
            <person name="Tomsovsky M."/>
            <person name="Tulloss R.E."/>
            <person name="Uehling J."/>
            <person name="Grigoriev I.V."/>
            <person name="Vagvolgyi C."/>
            <person name="Papp T."/>
            <person name="Martin F.M."/>
            <person name="Miettinen O."/>
            <person name="Hibbett D.S."/>
            <person name="Nagy L.G."/>
        </authorList>
    </citation>
    <scope>NUCLEOTIDE SEQUENCE [LARGE SCALE GENOMIC DNA]</scope>
    <source>
        <strain evidence="3 4">CBS 962.96</strain>
    </source>
</reference>
<dbReference type="InterPro" id="IPR056884">
    <property type="entry name" value="NPHP3-like_N"/>
</dbReference>
<proteinExistence type="predicted"/>
<dbReference type="Gene3D" id="3.40.50.300">
    <property type="entry name" value="P-loop containing nucleotide triphosphate hydrolases"/>
    <property type="match status" value="1"/>
</dbReference>
<evidence type="ECO:0000313" key="4">
    <source>
        <dbReference type="Proteomes" id="UP000297245"/>
    </source>
</evidence>
<dbReference type="SUPFAM" id="SSF52540">
    <property type="entry name" value="P-loop containing nucleoside triphosphate hydrolases"/>
    <property type="match status" value="1"/>
</dbReference>
<evidence type="ECO:0000259" key="2">
    <source>
        <dbReference type="Pfam" id="PF24883"/>
    </source>
</evidence>
<protein>
    <recommendedName>
        <fullName evidence="2">Nephrocystin 3-like N-terminal domain-containing protein</fullName>
    </recommendedName>
</protein>
<evidence type="ECO:0000256" key="1">
    <source>
        <dbReference type="ARBA" id="ARBA00022737"/>
    </source>
</evidence>
<organism evidence="3 4">
    <name type="scientific">Dendrothele bispora (strain CBS 962.96)</name>
    <dbReference type="NCBI Taxonomy" id="1314807"/>
    <lineage>
        <taxon>Eukaryota</taxon>
        <taxon>Fungi</taxon>
        <taxon>Dikarya</taxon>
        <taxon>Basidiomycota</taxon>
        <taxon>Agaricomycotina</taxon>
        <taxon>Agaricomycetes</taxon>
        <taxon>Agaricomycetidae</taxon>
        <taxon>Agaricales</taxon>
        <taxon>Agaricales incertae sedis</taxon>
        <taxon>Dendrothele</taxon>
    </lineage>
</organism>
<gene>
    <name evidence="3" type="ORF">K435DRAFT_869504</name>
</gene>
<dbReference type="Proteomes" id="UP000297245">
    <property type="component" value="Unassembled WGS sequence"/>
</dbReference>
<dbReference type="PANTHER" id="PTHR10039">
    <property type="entry name" value="AMELOGENIN"/>
    <property type="match status" value="1"/>
</dbReference>
<accession>A0A4S8L919</accession>
<keyword evidence="1" id="KW-0677">Repeat</keyword>
<dbReference type="EMBL" id="ML179559">
    <property type="protein sequence ID" value="THU85224.1"/>
    <property type="molecule type" value="Genomic_DNA"/>
</dbReference>
<dbReference type="Pfam" id="PF24883">
    <property type="entry name" value="NPHP3_N"/>
    <property type="match status" value="1"/>
</dbReference>
<evidence type="ECO:0000313" key="3">
    <source>
        <dbReference type="EMBL" id="THU85224.1"/>
    </source>
</evidence>